<accession>A0A2K4ZJ26</accession>
<feature type="domain" description="ABC transporter" evidence="11">
    <location>
        <begin position="2"/>
        <end position="252"/>
    </location>
</feature>
<dbReference type="RefSeq" id="WP_103240453.1">
    <property type="nucleotide sequence ID" value="NZ_JANJZD010000001.1"/>
</dbReference>
<keyword evidence="9" id="KW-0472">Membrane</keyword>
<evidence type="ECO:0000256" key="5">
    <source>
        <dbReference type="ARBA" id="ARBA00022519"/>
    </source>
</evidence>
<keyword evidence="6" id="KW-0547">Nucleotide-binding</keyword>
<dbReference type="Pfam" id="PF00005">
    <property type="entry name" value="ABC_tran"/>
    <property type="match status" value="2"/>
</dbReference>
<sequence length="551" mass="61102">MIKIEELSVAFGDTEVVKNVSLELRDGEILGVVGESGSGKSVTALTLMGLVSDAAKVTSGRILFDDVILREAGRPCDKALYRKFQGSEMSMVFQEPQTSLNPTQKVGRQVEEVLLLHTKLDRGEIRDKVLETFRAVGLQDAERVYVSYPHQLSGGMRQRAMIAMAVILHPRLIVADEPTTALDVTIQNQIVELLRKINAEQNNAMLFITHDLHLARRICHRVAVMKDGCVVETGTAEEVLDHPGEAYTKRLVEAVPSRVRGREGRTAGNRTCNPGSLTGENGKAPSEPVLQVRDLSVYYQDGGQALAEEEGREGGNRFSLKAFFRRNYRQYVVHHADFEIWPGESLGLVGESGCGKTSLSKAILGINHHIEGNIVHHSVRPQMVFQDPYSSLNPTKTIGWLLEEPLRAAGRLDKSLAMTKADREAAAYDMLRRVGLEEAYFHRKPSELSGGQRQRVSIAQALITNPGFIVADEPVSALDVTIQAQIMELILKLQGEMNLACLFISHDINVVYRMCDRIMVMKDGQILEIGETEEVFAHPKADYTKLLLCHS</sequence>
<dbReference type="InterPro" id="IPR013563">
    <property type="entry name" value="Oligopep_ABC_C"/>
</dbReference>
<gene>
    <name evidence="12" type="primary">gsiA</name>
    <name evidence="12" type="ORF">AMURIS_03143</name>
</gene>
<evidence type="ECO:0000259" key="11">
    <source>
        <dbReference type="PROSITE" id="PS50893"/>
    </source>
</evidence>
<dbReference type="GO" id="GO:0016887">
    <property type="term" value="F:ATP hydrolysis activity"/>
    <property type="evidence" value="ECO:0007669"/>
    <property type="project" value="InterPro"/>
</dbReference>
<evidence type="ECO:0000256" key="8">
    <source>
        <dbReference type="ARBA" id="ARBA00022967"/>
    </source>
</evidence>
<dbReference type="InterPro" id="IPR003593">
    <property type="entry name" value="AAA+_ATPase"/>
</dbReference>
<evidence type="ECO:0000313" key="13">
    <source>
        <dbReference type="Proteomes" id="UP000236311"/>
    </source>
</evidence>
<evidence type="ECO:0000256" key="9">
    <source>
        <dbReference type="ARBA" id="ARBA00023136"/>
    </source>
</evidence>
<dbReference type="GO" id="GO:0005524">
    <property type="term" value="F:ATP binding"/>
    <property type="evidence" value="ECO:0007669"/>
    <property type="project" value="UniProtKB-KW"/>
</dbReference>
<dbReference type="PANTHER" id="PTHR43297:SF14">
    <property type="entry name" value="ATPASE AAA-TYPE CORE DOMAIN-CONTAINING PROTEIN"/>
    <property type="match status" value="1"/>
</dbReference>
<dbReference type="PANTHER" id="PTHR43297">
    <property type="entry name" value="OLIGOPEPTIDE TRANSPORT ATP-BINDING PROTEIN APPD"/>
    <property type="match status" value="1"/>
</dbReference>
<feature type="domain" description="ABC transporter" evidence="11">
    <location>
        <begin position="318"/>
        <end position="548"/>
    </location>
</feature>
<dbReference type="GO" id="GO:0015833">
    <property type="term" value="P:peptide transport"/>
    <property type="evidence" value="ECO:0007669"/>
    <property type="project" value="InterPro"/>
</dbReference>
<dbReference type="InterPro" id="IPR017871">
    <property type="entry name" value="ABC_transporter-like_CS"/>
</dbReference>
<dbReference type="InterPro" id="IPR027417">
    <property type="entry name" value="P-loop_NTPase"/>
</dbReference>
<evidence type="ECO:0000256" key="6">
    <source>
        <dbReference type="ARBA" id="ARBA00022741"/>
    </source>
</evidence>
<comment type="similarity">
    <text evidence="2">Belongs to the ABC transporter superfamily.</text>
</comment>
<dbReference type="EMBL" id="OFSM01000016">
    <property type="protein sequence ID" value="SOY30416.1"/>
    <property type="molecule type" value="Genomic_DNA"/>
</dbReference>
<evidence type="ECO:0000313" key="12">
    <source>
        <dbReference type="EMBL" id="SOY30416.1"/>
    </source>
</evidence>
<evidence type="ECO:0000256" key="1">
    <source>
        <dbReference type="ARBA" id="ARBA00004202"/>
    </source>
</evidence>
<dbReference type="PROSITE" id="PS50893">
    <property type="entry name" value="ABC_TRANSPORTER_2"/>
    <property type="match status" value="2"/>
</dbReference>
<dbReference type="InterPro" id="IPR003439">
    <property type="entry name" value="ABC_transporter-like_ATP-bd"/>
</dbReference>
<keyword evidence="3" id="KW-0813">Transport</keyword>
<dbReference type="PROSITE" id="PS00211">
    <property type="entry name" value="ABC_TRANSPORTER_1"/>
    <property type="match status" value="2"/>
</dbReference>
<dbReference type="CDD" id="cd03257">
    <property type="entry name" value="ABC_NikE_OppD_transporters"/>
    <property type="match status" value="2"/>
</dbReference>
<evidence type="ECO:0000256" key="4">
    <source>
        <dbReference type="ARBA" id="ARBA00022475"/>
    </source>
</evidence>
<feature type="region of interest" description="Disordered" evidence="10">
    <location>
        <begin position="260"/>
        <end position="285"/>
    </location>
</feature>
<dbReference type="OrthoDB" id="9806285at2"/>
<evidence type="ECO:0000256" key="3">
    <source>
        <dbReference type="ARBA" id="ARBA00022448"/>
    </source>
</evidence>
<protein>
    <submittedName>
        <fullName evidence="12">Glutathione import ATP-binding protein GsiA</fullName>
        <ecNumber evidence="12">3.6.3.-</ecNumber>
    </submittedName>
</protein>
<reference evidence="12 13" key="1">
    <citation type="submission" date="2018-01" db="EMBL/GenBank/DDBJ databases">
        <authorList>
            <person name="Gaut B.S."/>
            <person name="Morton B.R."/>
            <person name="Clegg M.T."/>
            <person name="Duvall M.R."/>
        </authorList>
    </citation>
    <scope>NUCLEOTIDE SEQUENCE [LARGE SCALE GENOMIC DNA]</scope>
    <source>
        <strain evidence="12">GP69</strain>
    </source>
</reference>
<dbReference type="Gene3D" id="3.40.50.300">
    <property type="entry name" value="P-loop containing nucleotide triphosphate hydrolases"/>
    <property type="match status" value="2"/>
</dbReference>
<dbReference type="AlphaFoldDB" id="A0A2K4ZJ26"/>
<dbReference type="SUPFAM" id="SSF52540">
    <property type="entry name" value="P-loop containing nucleoside triphosphate hydrolases"/>
    <property type="match status" value="2"/>
</dbReference>
<keyword evidence="7 12" id="KW-0067">ATP-binding</keyword>
<evidence type="ECO:0000256" key="10">
    <source>
        <dbReference type="SAM" id="MobiDB-lite"/>
    </source>
</evidence>
<dbReference type="GO" id="GO:0005886">
    <property type="term" value="C:plasma membrane"/>
    <property type="evidence" value="ECO:0007669"/>
    <property type="project" value="UniProtKB-SubCell"/>
</dbReference>
<keyword evidence="12" id="KW-0378">Hydrolase</keyword>
<dbReference type="Proteomes" id="UP000236311">
    <property type="component" value="Unassembled WGS sequence"/>
</dbReference>
<dbReference type="Pfam" id="PF08352">
    <property type="entry name" value="oligo_HPY"/>
    <property type="match status" value="1"/>
</dbReference>
<comment type="subcellular location">
    <subcellularLocation>
        <location evidence="1">Cell membrane</location>
        <topology evidence="1">Peripheral membrane protein</topology>
    </subcellularLocation>
</comment>
<evidence type="ECO:0000256" key="7">
    <source>
        <dbReference type="ARBA" id="ARBA00022840"/>
    </source>
</evidence>
<proteinExistence type="inferred from homology"/>
<dbReference type="EC" id="3.6.3.-" evidence="12"/>
<keyword evidence="8" id="KW-1278">Translocase</keyword>
<dbReference type="SMART" id="SM00382">
    <property type="entry name" value="AAA"/>
    <property type="match status" value="2"/>
</dbReference>
<organism evidence="12 13">
    <name type="scientific">Acetatifactor muris</name>
    <dbReference type="NCBI Taxonomy" id="879566"/>
    <lineage>
        <taxon>Bacteria</taxon>
        <taxon>Bacillati</taxon>
        <taxon>Bacillota</taxon>
        <taxon>Clostridia</taxon>
        <taxon>Lachnospirales</taxon>
        <taxon>Lachnospiraceae</taxon>
        <taxon>Acetatifactor</taxon>
    </lineage>
</organism>
<keyword evidence="5" id="KW-0997">Cell inner membrane</keyword>
<name>A0A2K4ZJ26_9FIRM</name>
<feature type="compositionally biased region" description="Polar residues" evidence="10">
    <location>
        <begin position="268"/>
        <end position="279"/>
    </location>
</feature>
<evidence type="ECO:0000256" key="2">
    <source>
        <dbReference type="ARBA" id="ARBA00005417"/>
    </source>
</evidence>
<dbReference type="InterPro" id="IPR050388">
    <property type="entry name" value="ABC_Ni/Peptide_Import"/>
</dbReference>
<keyword evidence="4" id="KW-1003">Cell membrane</keyword>
<keyword evidence="13" id="KW-1185">Reference proteome</keyword>